<organism evidence="1 2">
    <name type="scientific">Pyrocoelia pectoralis</name>
    <dbReference type="NCBI Taxonomy" id="417401"/>
    <lineage>
        <taxon>Eukaryota</taxon>
        <taxon>Metazoa</taxon>
        <taxon>Ecdysozoa</taxon>
        <taxon>Arthropoda</taxon>
        <taxon>Hexapoda</taxon>
        <taxon>Insecta</taxon>
        <taxon>Pterygota</taxon>
        <taxon>Neoptera</taxon>
        <taxon>Endopterygota</taxon>
        <taxon>Coleoptera</taxon>
        <taxon>Polyphaga</taxon>
        <taxon>Elateriformia</taxon>
        <taxon>Elateroidea</taxon>
        <taxon>Lampyridae</taxon>
        <taxon>Lampyrinae</taxon>
        <taxon>Pyrocoelia</taxon>
    </lineage>
</organism>
<name>A0AAN7V9L8_9COLE</name>
<gene>
    <name evidence="1" type="ORF">RI129_008110</name>
</gene>
<evidence type="ECO:0000313" key="1">
    <source>
        <dbReference type="EMBL" id="KAK5644265.1"/>
    </source>
</evidence>
<dbReference type="EMBL" id="JAVRBK010000005">
    <property type="protein sequence ID" value="KAK5644265.1"/>
    <property type="molecule type" value="Genomic_DNA"/>
</dbReference>
<reference evidence="1 2" key="1">
    <citation type="journal article" date="2024" name="Insects">
        <title>An Improved Chromosome-Level Genome Assembly of the Firefly Pyrocoelia pectoralis.</title>
        <authorList>
            <person name="Fu X."/>
            <person name="Meyer-Rochow V.B."/>
            <person name="Ballantyne L."/>
            <person name="Zhu X."/>
        </authorList>
    </citation>
    <scope>NUCLEOTIDE SEQUENCE [LARGE SCALE GENOMIC DNA]</scope>
    <source>
        <strain evidence="1">XCY_ONT2</strain>
    </source>
</reference>
<keyword evidence="2" id="KW-1185">Reference proteome</keyword>
<protein>
    <submittedName>
        <fullName evidence="1">Uncharacterized protein</fullName>
    </submittedName>
</protein>
<sequence length="1135" mass="132414">MEEFLTSFSALEGISIGERRKNLFLLLNKISKDSAMDFKMLIPQTPLEEKFKVETLIHFGKIPDLIEMLRCENPLLIRRILKIPACLETIGSYSDQELLLLFSQVSFNTKQKILSKLPLYIKDQARATKIFDALVNTYGFYLSSKLLPSCNSEVILRSIKENRWIPTCRQLLLLIRYHPNDAEEILKLLLVREKNKDHYNKLLARLAKADLGLLTKLYQTDIPYRAGRRTTRFIVKDNKGAITKEPSLYYKFLHHKEVVKSIGDNFPDMYLQLFPRKIEKFTESLPELLKVLKYRSPKAEILLDTFSKKYDKRLWECNNLMTPEILQLLTVEQRAQLMKPEHKGEMSEDEWMCYLPIDKAIPYLKKRVSLTSDIASRAQLMELLVQTCKLNNSKDALAKLCQYIVSHHRNDHMTVRLAVLRGIRINFGLKHLDEIHWSSIYELMQLFSLNNETFYHFQEFYESYIEFRLSKDLPVRDQLTAWIKAQTPTLNICKGTPLYEKRCLLEFADIIPLTLTDDFQLSHFYHLFLMALIDWNKRHPRDRISLFFYKNAFEYVNTALIGTNNRNFYIANITKYCIQSRHDAEERNELLKLYLAPANKFIDANVLKWLCRKEPQTVLVSLDLIIANLLSTYEITRSPSFWILFRSYSHLELPERIAKICLNSLEDSTDSVRPNSAKALSYLLSPSHFQNLAESYKPLAKAMTDMEKTRYDVWKCLGKCMKNLSPGSPSLNCLLLYANIPKLIQSSLNSIVDNMNESRLMAFFDGLSNCPIQKQVVHLSLRTLDKPHVFKIFSKLMEMAKTKMYKYMLKASIKFFTQNPDVDSWNLLKMTITKIDLKDPLISKILLIKKIPVHYFAAYIVLLWDILCSHKTNVNSNMEHLLDLVTCDNVVTLPKDFCKNIVTQFLFKTEDENLQSSVHSFTCKFLIYCGDDNDTVEIFEIAKDYISKVWCDYDIKRRGFASVNNFVTQFCLEFLNDSSKNLKTFDKFLELWKLSFKPHEAFDEYLHLELTKIYLEKLSLVGNASKFGDLCNTLVDSYGLMVVAVVCDKLVSLLNYFVKSTEEFVEEDRYSVIEALYNSKQTIACYALVILLLNHYPPTLEDTKKQYNSMLVNLKTRDDVVIQFYLHNHFSTVTA</sequence>
<accession>A0AAN7V9L8</accession>
<proteinExistence type="predicted"/>
<evidence type="ECO:0000313" key="2">
    <source>
        <dbReference type="Proteomes" id="UP001329430"/>
    </source>
</evidence>
<dbReference type="AlphaFoldDB" id="A0AAN7V9L8"/>
<dbReference type="Proteomes" id="UP001329430">
    <property type="component" value="Chromosome 5"/>
</dbReference>
<comment type="caution">
    <text evidence="1">The sequence shown here is derived from an EMBL/GenBank/DDBJ whole genome shotgun (WGS) entry which is preliminary data.</text>
</comment>